<accession>A0A841AYT4</accession>
<dbReference type="CDD" id="cd00161">
    <property type="entry name" value="beta-trefoil_Ricin-like"/>
    <property type="match status" value="1"/>
</dbReference>
<keyword evidence="3 4" id="KW-0732">Signal</keyword>
<feature type="domain" description="Ricin B lectin" evidence="5">
    <location>
        <begin position="545"/>
        <end position="622"/>
    </location>
</feature>
<keyword evidence="8" id="KW-1185">Reference proteome</keyword>
<comment type="caution">
    <text evidence="7">The sequence shown here is derived from an EMBL/GenBank/DDBJ whole genome shotgun (WGS) entry which is preliminary data.</text>
</comment>
<protein>
    <recommendedName>
        <fullName evidence="9">Ricin B lectin domain-containing protein</fullName>
    </recommendedName>
</protein>
<evidence type="ECO:0000256" key="2">
    <source>
        <dbReference type="ARBA" id="ARBA00022525"/>
    </source>
</evidence>
<feature type="signal peptide" evidence="4">
    <location>
        <begin position="1"/>
        <end position="27"/>
    </location>
</feature>
<evidence type="ECO:0000313" key="8">
    <source>
        <dbReference type="Proteomes" id="UP000580861"/>
    </source>
</evidence>
<feature type="chain" id="PRO_5039128096" description="Ricin B lectin domain-containing protein" evidence="4">
    <location>
        <begin position="28"/>
        <end position="705"/>
    </location>
</feature>
<dbReference type="InterPro" id="IPR055372">
    <property type="entry name" value="CBM96"/>
</dbReference>
<evidence type="ECO:0000256" key="4">
    <source>
        <dbReference type="SAM" id="SignalP"/>
    </source>
</evidence>
<sequence>MSVETRRIPRRGLALVAACLAGSAVFAAPAQATSPETVARSQNKPVEILSERTENSATFANPDGSRTTQVHGGPVHVRRGGDWVPVDLTLVKGADGLVRPKAHPRDLVLAGASGKSGDLATVQSRDGKVALQYPGALPEPVLAGEVATYPEVQPGVDLQVKATRTGFEQFFVVKRRPEGALSFALPLRATGLTPRTDADGNTELVTASGAVVGSVPAAEMWDSRIDQRSGDPAEKVKVGKVMSAKERGTLGLNVTPDAGYFADPARSYPVIVDPGVSVWTNFDTFTQSNIATTDQSGATELRIGTYDGGATKARSYLHFDVSRFRGAEIESATLALWGNHSYSCSARNWEIWDTDQVGTGTRWANQPAPLTRWATTNATRGYSAACAADWVRTPIGNLIGAWAGAGVTTGSMVLKAEDEADSFGWKKFSSSEGGKSPFIEVTYRNQRPNPAAGHDISDRVDSGGVTYTKSLTPTLRFTPTDPDGGNVTAVFYVYEGETMIGDFWQWDVPSGTTATWTAPPGLLQEGHSYRFRATTFDPGGEFGDDAWVSLQAVSSGLYADVAACGWNNGTKVQQWPSNGADCQKFFPWGTGDGYYQFRAKHSGQVLDNTGCSTASGNPVTTYDRVAGACQKWTIEPQGVGTGVYRYAVQNAGKLLDQGCTAGQGSPLFIWDRVPGRGCQNWRMPVSPANGVTVQWLPFTVNTAAA</sequence>
<feature type="domain" description="Carbohydrate-binding module family 96" evidence="6">
    <location>
        <begin position="282"/>
        <end position="442"/>
    </location>
</feature>
<dbReference type="InterPro" id="IPR000772">
    <property type="entry name" value="Ricin_B_lectin"/>
</dbReference>
<dbReference type="Proteomes" id="UP000580861">
    <property type="component" value="Unassembled WGS sequence"/>
</dbReference>
<dbReference type="SUPFAM" id="SSF50370">
    <property type="entry name" value="Ricin B-like lectins"/>
    <property type="match status" value="1"/>
</dbReference>
<proteinExistence type="predicted"/>
<evidence type="ECO:0000256" key="1">
    <source>
        <dbReference type="ARBA" id="ARBA00004613"/>
    </source>
</evidence>
<comment type="subcellular location">
    <subcellularLocation>
        <location evidence="1">Secreted</location>
    </subcellularLocation>
</comment>
<dbReference type="EMBL" id="JACHMX010000001">
    <property type="protein sequence ID" value="MBB5851801.1"/>
    <property type="molecule type" value="Genomic_DNA"/>
</dbReference>
<evidence type="ECO:0008006" key="9">
    <source>
        <dbReference type="Google" id="ProtNLM"/>
    </source>
</evidence>
<name>A0A841AYT4_9PSEU</name>
<dbReference type="NCBIfam" id="NF033679">
    <property type="entry name" value="DNRLRE_dom"/>
    <property type="match status" value="1"/>
</dbReference>
<dbReference type="GO" id="GO:0005576">
    <property type="term" value="C:extracellular region"/>
    <property type="evidence" value="ECO:0007669"/>
    <property type="project" value="UniProtKB-SubCell"/>
</dbReference>
<dbReference type="Pfam" id="PF24517">
    <property type="entry name" value="CBM96"/>
    <property type="match status" value="1"/>
</dbReference>
<dbReference type="RefSeq" id="WP_184893775.1">
    <property type="nucleotide sequence ID" value="NZ_JACHMX010000001.1"/>
</dbReference>
<dbReference type="InterPro" id="IPR035992">
    <property type="entry name" value="Ricin_B-like_lectins"/>
</dbReference>
<evidence type="ECO:0000256" key="3">
    <source>
        <dbReference type="ARBA" id="ARBA00022729"/>
    </source>
</evidence>
<gene>
    <name evidence="7" type="ORF">HDA45_001888</name>
</gene>
<dbReference type="Gene3D" id="2.80.10.50">
    <property type="match status" value="2"/>
</dbReference>
<dbReference type="AlphaFoldDB" id="A0A841AYT4"/>
<evidence type="ECO:0000259" key="6">
    <source>
        <dbReference type="Pfam" id="PF24517"/>
    </source>
</evidence>
<reference evidence="7 8" key="1">
    <citation type="submission" date="2020-08" db="EMBL/GenBank/DDBJ databases">
        <title>Sequencing the genomes of 1000 actinobacteria strains.</title>
        <authorList>
            <person name="Klenk H.-P."/>
        </authorList>
    </citation>
    <scope>NUCLEOTIDE SEQUENCE [LARGE SCALE GENOMIC DNA]</scope>
    <source>
        <strain evidence="7 8">DSM 45272</strain>
    </source>
</reference>
<dbReference type="Pfam" id="PF14200">
    <property type="entry name" value="RicinB_lectin_2"/>
    <property type="match status" value="1"/>
</dbReference>
<keyword evidence="2" id="KW-0964">Secreted</keyword>
<organism evidence="7 8">
    <name type="scientific">Amycolatopsis umgeniensis</name>
    <dbReference type="NCBI Taxonomy" id="336628"/>
    <lineage>
        <taxon>Bacteria</taxon>
        <taxon>Bacillati</taxon>
        <taxon>Actinomycetota</taxon>
        <taxon>Actinomycetes</taxon>
        <taxon>Pseudonocardiales</taxon>
        <taxon>Pseudonocardiaceae</taxon>
        <taxon>Amycolatopsis</taxon>
    </lineage>
</organism>
<evidence type="ECO:0000259" key="5">
    <source>
        <dbReference type="Pfam" id="PF14200"/>
    </source>
</evidence>
<evidence type="ECO:0000313" key="7">
    <source>
        <dbReference type="EMBL" id="MBB5851801.1"/>
    </source>
</evidence>